<gene>
    <name evidence="2" type="ORF">CK501_05245</name>
</gene>
<evidence type="ECO:0000313" key="3">
    <source>
        <dbReference type="Proteomes" id="UP000218896"/>
    </source>
</evidence>
<organism evidence="2 3">
    <name type="scientific">Halovibrio salipaludis</name>
    <dbReference type="NCBI Taxonomy" id="2032626"/>
    <lineage>
        <taxon>Bacteria</taxon>
        <taxon>Pseudomonadati</taxon>
        <taxon>Pseudomonadota</taxon>
        <taxon>Gammaproteobacteria</taxon>
        <taxon>Oceanospirillales</taxon>
        <taxon>Halomonadaceae</taxon>
        <taxon>Halovibrio</taxon>
    </lineage>
</organism>
<reference evidence="2 3" key="1">
    <citation type="submission" date="2017-08" db="EMBL/GenBank/DDBJ databases">
        <title>Halovibrio sewagensis sp. nov., isolated from wastewater of high salinity.</title>
        <authorList>
            <person name="Dong X."/>
            <person name="Zhang G."/>
        </authorList>
    </citation>
    <scope>NUCLEOTIDE SEQUENCE [LARGE SCALE GENOMIC DNA]</scope>
    <source>
        <strain evidence="2 3">YL5-2</strain>
    </source>
</reference>
<sequence length="114" mass="13356">MDMLLTEYNIAWAVYLLGFLVVYRFWAVIVWWLPLRILRQFLKGLFAVVLLTPVASERAAEWLVPAWLNFFYAVVLEQPDVMGRTLFVYALAAIVMLLALALDSGWVRYRRRKS</sequence>
<dbReference type="EMBL" id="NSKD01000002">
    <property type="protein sequence ID" value="PAU80971.1"/>
    <property type="molecule type" value="Genomic_DNA"/>
</dbReference>
<protein>
    <submittedName>
        <fullName evidence="2">Uncharacterized protein</fullName>
    </submittedName>
</protein>
<dbReference type="Proteomes" id="UP000218896">
    <property type="component" value="Unassembled WGS sequence"/>
</dbReference>
<keyword evidence="1" id="KW-0472">Membrane</keyword>
<keyword evidence="3" id="KW-1185">Reference proteome</keyword>
<feature type="transmembrane region" description="Helical" evidence="1">
    <location>
        <begin position="87"/>
        <end position="107"/>
    </location>
</feature>
<name>A0A2A2F5X0_9GAMM</name>
<dbReference type="AlphaFoldDB" id="A0A2A2F5X0"/>
<accession>A0A2A2F5X0</accession>
<comment type="caution">
    <text evidence="2">The sequence shown here is derived from an EMBL/GenBank/DDBJ whole genome shotgun (WGS) entry which is preliminary data.</text>
</comment>
<evidence type="ECO:0000313" key="2">
    <source>
        <dbReference type="EMBL" id="PAU80971.1"/>
    </source>
</evidence>
<proteinExistence type="predicted"/>
<feature type="transmembrane region" description="Helical" evidence="1">
    <location>
        <begin position="12"/>
        <end position="33"/>
    </location>
</feature>
<evidence type="ECO:0000256" key="1">
    <source>
        <dbReference type="SAM" id="Phobius"/>
    </source>
</evidence>
<keyword evidence="1" id="KW-1133">Transmembrane helix</keyword>
<keyword evidence="1" id="KW-0812">Transmembrane</keyword>